<dbReference type="Proteomes" id="UP001060215">
    <property type="component" value="Chromosome 5"/>
</dbReference>
<name>A0ACC0HBU8_9ERIC</name>
<proteinExistence type="predicted"/>
<dbReference type="EMBL" id="CM045762">
    <property type="protein sequence ID" value="KAI8010576.1"/>
    <property type="molecule type" value="Genomic_DNA"/>
</dbReference>
<gene>
    <name evidence="1" type="ORF">LOK49_LG06G01762</name>
</gene>
<comment type="caution">
    <text evidence="1">The sequence shown here is derived from an EMBL/GenBank/DDBJ whole genome shotgun (WGS) entry which is preliminary data.</text>
</comment>
<accession>A0ACC0HBU8</accession>
<keyword evidence="2" id="KW-1185">Reference proteome</keyword>
<sequence length="104" mass="10582">MTDPNEASSYQLSGEGDKGSTLAKNGREAGGSFIPNPAPAEKPETLLLIPRGAMGGYVPPPPAAASNTASAVGVTNLLQGLVHCFVCSRSEFSSQPTITSTTGF</sequence>
<evidence type="ECO:0000313" key="2">
    <source>
        <dbReference type="Proteomes" id="UP001060215"/>
    </source>
</evidence>
<reference evidence="1 2" key="1">
    <citation type="journal article" date="2022" name="Plant J.">
        <title>Chromosome-level genome of Camellia lanceoleosa provides a valuable resource for understanding genome evolution and self-incompatibility.</title>
        <authorList>
            <person name="Gong W."/>
            <person name="Xiao S."/>
            <person name="Wang L."/>
            <person name="Liao Z."/>
            <person name="Chang Y."/>
            <person name="Mo W."/>
            <person name="Hu G."/>
            <person name="Li W."/>
            <person name="Zhao G."/>
            <person name="Zhu H."/>
            <person name="Hu X."/>
            <person name="Ji K."/>
            <person name="Xiang X."/>
            <person name="Song Q."/>
            <person name="Yuan D."/>
            <person name="Jin S."/>
            <person name="Zhang L."/>
        </authorList>
    </citation>
    <scope>NUCLEOTIDE SEQUENCE [LARGE SCALE GENOMIC DNA]</scope>
    <source>
        <strain evidence="1">SQ_2022a</strain>
    </source>
</reference>
<organism evidence="1 2">
    <name type="scientific">Camellia lanceoleosa</name>
    <dbReference type="NCBI Taxonomy" id="1840588"/>
    <lineage>
        <taxon>Eukaryota</taxon>
        <taxon>Viridiplantae</taxon>
        <taxon>Streptophyta</taxon>
        <taxon>Embryophyta</taxon>
        <taxon>Tracheophyta</taxon>
        <taxon>Spermatophyta</taxon>
        <taxon>Magnoliopsida</taxon>
        <taxon>eudicotyledons</taxon>
        <taxon>Gunneridae</taxon>
        <taxon>Pentapetalae</taxon>
        <taxon>asterids</taxon>
        <taxon>Ericales</taxon>
        <taxon>Theaceae</taxon>
        <taxon>Camellia</taxon>
    </lineage>
</organism>
<evidence type="ECO:0000313" key="1">
    <source>
        <dbReference type="EMBL" id="KAI8010576.1"/>
    </source>
</evidence>
<protein>
    <submittedName>
        <fullName evidence="1">Uncharacterized protein</fullName>
    </submittedName>
</protein>